<protein>
    <submittedName>
        <fullName evidence="1">Uncharacterized protein</fullName>
    </submittedName>
</protein>
<proteinExistence type="predicted"/>
<name>A0A8H3EUI9_9LECA</name>
<dbReference type="OrthoDB" id="10416416at2759"/>
<reference evidence="1" key="1">
    <citation type="submission" date="2021-03" db="EMBL/GenBank/DDBJ databases">
        <authorList>
            <person name="Tagirdzhanova G."/>
        </authorList>
    </citation>
    <scope>NUCLEOTIDE SEQUENCE</scope>
</reference>
<evidence type="ECO:0000313" key="2">
    <source>
        <dbReference type="Proteomes" id="UP000664203"/>
    </source>
</evidence>
<accession>A0A8H3EUI9</accession>
<keyword evidence="2" id="KW-1185">Reference proteome</keyword>
<comment type="caution">
    <text evidence="1">The sequence shown here is derived from an EMBL/GenBank/DDBJ whole genome shotgun (WGS) entry which is preliminary data.</text>
</comment>
<dbReference type="Proteomes" id="UP000664203">
    <property type="component" value="Unassembled WGS sequence"/>
</dbReference>
<dbReference type="EMBL" id="CAJPDR010000052">
    <property type="protein sequence ID" value="CAF9911943.1"/>
    <property type="molecule type" value="Genomic_DNA"/>
</dbReference>
<sequence>MTSNNRASTGPPQRETIESASAPIAVYVLSYNAKDWISRVTLLDGSEPRDEQYGALNVYRSLSNARDAGTEWALKQLQHRLGRYHPPLRSNKDRDVAFDDWPKSESEQDEFWSYTISKDDETLVVKAEKFVAYAPYALRFNDGGKEGVLAGKGTQGNKK</sequence>
<evidence type="ECO:0000313" key="1">
    <source>
        <dbReference type="EMBL" id="CAF9911943.1"/>
    </source>
</evidence>
<gene>
    <name evidence="1" type="ORF">ALECFALPRED_007776</name>
</gene>
<organism evidence="1 2">
    <name type="scientific">Alectoria fallacina</name>
    <dbReference type="NCBI Taxonomy" id="1903189"/>
    <lineage>
        <taxon>Eukaryota</taxon>
        <taxon>Fungi</taxon>
        <taxon>Dikarya</taxon>
        <taxon>Ascomycota</taxon>
        <taxon>Pezizomycotina</taxon>
        <taxon>Lecanoromycetes</taxon>
        <taxon>OSLEUM clade</taxon>
        <taxon>Lecanoromycetidae</taxon>
        <taxon>Lecanorales</taxon>
        <taxon>Lecanorineae</taxon>
        <taxon>Parmeliaceae</taxon>
        <taxon>Alectoria</taxon>
    </lineage>
</organism>
<dbReference type="AlphaFoldDB" id="A0A8H3EUI9"/>